<name>A0A7S3R8X3_DUNTE</name>
<evidence type="ECO:0000256" key="1">
    <source>
        <dbReference type="SAM" id="MobiDB-lite"/>
    </source>
</evidence>
<gene>
    <name evidence="2" type="ORF">DTER00134_LOCUS20651</name>
</gene>
<feature type="compositionally biased region" description="Basic and acidic residues" evidence="1">
    <location>
        <begin position="125"/>
        <end position="135"/>
    </location>
</feature>
<feature type="region of interest" description="Disordered" evidence="1">
    <location>
        <begin position="115"/>
        <end position="135"/>
    </location>
</feature>
<accession>A0A7S3R8X3</accession>
<dbReference type="EMBL" id="HBIP01033857">
    <property type="protein sequence ID" value="CAE0505578.1"/>
    <property type="molecule type" value="Transcribed_RNA"/>
</dbReference>
<evidence type="ECO:0000313" key="2">
    <source>
        <dbReference type="EMBL" id="CAE0505578.1"/>
    </source>
</evidence>
<reference evidence="2" key="1">
    <citation type="submission" date="2021-01" db="EMBL/GenBank/DDBJ databases">
        <authorList>
            <person name="Corre E."/>
            <person name="Pelletier E."/>
            <person name="Niang G."/>
            <person name="Scheremetjew M."/>
            <person name="Finn R."/>
            <person name="Kale V."/>
            <person name="Holt S."/>
            <person name="Cochrane G."/>
            <person name="Meng A."/>
            <person name="Brown T."/>
            <person name="Cohen L."/>
        </authorList>
    </citation>
    <scope>NUCLEOTIDE SEQUENCE</scope>
    <source>
        <strain evidence="2">CCMP1320</strain>
    </source>
</reference>
<organism evidence="2">
    <name type="scientific">Dunaliella tertiolecta</name>
    <name type="common">Green alga</name>
    <dbReference type="NCBI Taxonomy" id="3047"/>
    <lineage>
        <taxon>Eukaryota</taxon>
        <taxon>Viridiplantae</taxon>
        <taxon>Chlorophyta</taxon>
        <taxon>core chlorophytes</taxon>
        <taxon>Chlorophyceae</taxon>
        <taxon>CS clade</taxon>
        <taxon>Chlamydomonadales</taxon>
        <taxon>Dunaliellaceae</taxon>
        <taxon>Dunaliella</taxon>
    </lineage>
</organism>
<proteinExistence type="predicted"/>
<protein>
    <submittedName>
        <fullName evidence="2">Uncharacterized protein</fullName>
    </submittedName>
</protein>
<dbReference type="AlphaFoldDB" id="A0A7S3R8X3"/>
<sequence length="135" mass="14502">MSQNMLARHATDLGAGWTTECPRTRLQGMPQTWELAGQQFDSEALRLELFHAIIKGRAPELPKTSIGGPELLQNAAEAASPHPGANKAAKNMTQMADGLDDAGVEALMQALHARTAKSGSLSIDHTGKQFVRETQ</sequence>